<dbReference type="PROSITE" id="PS00141">
    <property type="entry name" value="ASP_PROTEASE"/>
    <property type="match status" value="1"/>
</dbReference>
<reference evidence="2" key="2">
    <citation type="journal article" date="2023" name="Science">
        <title>Genomic signatures of disease resistance in endangered staghorn corals.</title>
        <authorList>
            <person name="Vollmer S.V."/>
            <person name="Selwyn J.D."/>
            <person name="Despard B.A."/>
            <person name="Roesel C.L."/>
        </authorList>
    </citation>
    <scope>NUCLEOTIDE SEQUENCE</scope>
    <source>
        <strain evidence="2">K2</strain>
    </source>
</reference>
<dbReference type="Proteomes" id="UP001249851">
    <property type="component" value="Unassembled WGS sequence"/>
</dbReference>
<proteinExistence type="predicted"/>
<dbReference type="EMBL" id="JARQWQ010000023">
    <property type="protein sequence ID" value="KAK2564023.1"/>
    <property type="molecule type" value="Genomic_DNA"/>
</dbReference>
<keyword evidence="3" id="KW-1185">Reference proteome</keyword>
<dbReference type="PANTHER" id="PTHR37984">
    <property type="entry name" value="PROTEIN CBG26694"/>
    <property type="match status" value="1"/>
</dbReference>
<dbReference type="Gene3D" id="2.40.70.10">
    <property type="entry name" value="Acid Proteases"/>
    <property type="match status" value="1"/>
</dbReference>
<organism evidence="2 3">
    <name type="scientific">Acropora cervicornis</name>
    <name type="common">Staghorn coral</name>
    <dbReference type="NCBI Taxonomy" id="6130"/>
    <lineage>
        <taxon>Eukaryota</taxon>
        <taxon>Metazoa</taxon>
        <taxon>Cnidaria</taxon>
        <taxon>Anthozoa</taxon>
        <taxon>Hexacorallia</taxon>
        <taxon>Scleractinia</taxon>
        <taxon>Astrocoeniina</taxon>
        <taxon>Acroporidae</taxon>
        <taxon>Acropora</taxon>
    </lineage>
</organism>
<sequence length="474" mass="52970">MDATKKQKLLEKSKEEYTSCTAASVKIDDLSSIKSFDPHGDPSNVGRPWRRWLKSFCLYADSKGLIIQADSADNKEQRRALFLHSAGEDVQEIFETLADTGAAADYVKAEKALNDYFIPKVNSTYQNHVFRSMEQQDGETVAQFVTRLKQVVKYCDYGDHSDNQIRDQVVQRCKSYALRRKLLEKGENLTLARLLTTAATYEAVQSQLASMEGGQHTVNLIRDSRREAQQRKGKEPGKEPKRRVTGKTCKKCGGANHFAVQCKTKSPKPAKPRSSGKLKDTKKKVRYVQDIDEDEDDFATGKIEVFIGGILVEMVVDSGASTNVIDKHLWSELRHEKIECVSKKSNKKLYPYGSKQPLEVLGTFSALTKVGETVVKAEFVVIDGEGEALLGRETAVQLGVLQFGVPVYLLKSKEEILHDNKGIFEGVGKLTGYQVKLHVDPEVPAVAQPVRRTPFSLREKVKEKIEELVADSLG</sequence>
<gene>
    <name evidence="2" type="ORF">P5673_012236</name>
</gene>
<dbReference type="PANTHER" id="PTHR37984:SF11">
    <property type="entry name" value="INTEGRASE CATALYTIC DOMAIN-CONTAINING PROTEIN"/>
    <property type="match status" value="1"/>
</dbReference>
<accession>A0AAD9QML1</accession>
<evidence type="ECO:0000313" key="3">
    <source>
        <dbReference type="Proteomes" id="UP001249851"/>
    </source>
</evidence>
<dbReference type="GO" id="GO:0004190">
    <property type="term" value="F:aspartic-type endopeptidase activity"/>
    <property type="evidence" value="ECO:0007669"/>
    <property type="project" value="InterPro"/>
</dbReference>
<evidence type="ECO:0000256" key="1">
    <source>
        <dbReference type="SAM" id="MobiDB-lite"/>
    </source>
</evidence>
<feature type="compositionally biased region" description="Basic and acidic residues" evidence="1">
    <location>
        <begin position="226"/>
        <end position="239"/>
    </location>
</feature>
<dbReference type="InterPro" id="IPR001969">
    <property type="entry name" value="Aspartic_peptidase_AS"/>
</dbReference>
<comment type="caution">
    <text evidence="2">The sequence shown here is derived from an EMBL/GenBank/DDBJ whole genome shotgun (WGS) entry which is preliminary data.</text>
</comment>
<dbReference type="SUPFAM" id="SSF50630">
    <property type="entry name" value="Acid proteases"/>
    <property type="match status" value="1"/>
</dbReference>
<reference evidence="2" key="1">
    <citation type="journal article" date="2023" name="G3 (Bethesda)">
        <title>Whole genome assembly and annotation of the endangered Caribbean coral Acropora cervicornis.</title>
        <authorList>
            <person name="Selwyn J.D."/>
            <person name="Vollmer S.V."/>
        </authorList>
    </citation>
    <scope>NUCLEOTIDE SEQUENCE</scope>
    <source>
        <strain evidence="2">K2</strain>
    </source>
</reference>
<protein>
    <submittedName>
        <fullName evidence="2">Uncharacterized protein</fullName>
    </submittedName>
</protein>
<dbReference type="InterPro" id="IPR050951">
    <property type="entry name" value="Retrovirus_Pol_polyprotein"/>
</dbReference>
<dbReference type="CDD" id="cd00303">
    <property type="entry name" value="retropepsin_like"/>
    <property type="match status" value="1"/>
</dbReference>
<dbReference type="InterPro" id="IPR021109">
    <property type="entry name" value="Peptidase_aspartic_dom_sf"/>
</dbReference>
<evidence type="ECO:0000313" key="2">
    <source>
        <dbReference type="EMBL" id="KAK2564023.1"/>
    </source>
</evidence>
<name>A0AAD9QML1_ACRCE</name>
<dbReference type="GO" id="GO:0006508">
    <property type="term" value="P:proteolysis"/>
    <property type="evidence" value="ECO:0007669"/>
    <property type="project" value="InterPro"/>
</dbReference>
<feature type="region of interest" description="Disordered" evidence="1">
    <location>
        <begin position="226"/>
        <end position="246"/>
    </location>
</feature>
<dbReference type="AlphaFoldDB" id="A0AAD9QML1"/>